<reference evidence="1 2" key="1">
    <citation type="submission" date="2019-06" db="EMBL/GenBank/DDBJ databases">
        <title>WGS assembly of Gossypium darwinii.</title>
        <authorList>
            <person name="Chen Z.J."/>
            <person name="Sreedasyam A."/>
            <person name="Ando A."/>
            <person name="Song Q."/>
            <person name="De L."/>
            <person name="Hulse-Kemp A."/>
            <person name="Ding M."/>
            <person name="Ye W."/>
            <person name="Kirkbride R."/>
            <person name="Jenkins J."/>
            <person name="Plott C."/>
            <person name="Lovell J."/>
            <person name="Lin Y.-M."/>
            <person name="Vaughn R."/>
            <person name="Liu B."/>
            <person name="Li W."/>
            <person name="Simpson S."/>
            <person name="Scheffler B."/>
            <person name="Saski C."/>
            <person name="Grover C."/>
            <person name="Hu G."/>
            <person name="Conover J."/>
            <person name="Carlson J."/>
            <person name="Shu S."/>
            <person name="Boston L."/>
            <person name="Williams M."/>
            <person name="Peterson D."/>
            <person name="Mcgee K."/>
            <person name="Jones D."/>
            <person name="Wendel J."/>
            <person name="Stelly D."/>
            <person name="Grimwood J."/>
            <person name="Schmutz J."/>
        </authorList>
    </citation>
    <scope>NUCLEOTIDE SEQUENCE [LARGE SCALE GENOMIC DNA]</scope>
    <source>
        <strain evidence="1">1808015.09</strain>
    </source>
</reference>
<accession>A0A5D2G841</accession>
<dbReference type="EMBL" id="CM017693">
    <property type="protein sequence ID" value="TYH13860.1"/>
    <property type="molecule type" value="Genomic_DNA"/>
</dbReference>
<gene>
    <name evidence="1" type="ORF">ES288_A06G173300v1</name>
</gene>
<organism evidence="1 2">
    <name type="scientific">Gossypium darwinii</name>
    <name type="common">Darwin's cotton</name>
    <name type="synonym">Gossypium barbadense var. darwinii</name>
    <dbReference type="NCBI Taxonomy" id="34276"/>
    <lineage>
        <taxon>Eukaryota</taxon>
        <taxon>Viridiplantae</taxon>
        <taxon>Streptophyta</taxon>
        <taxon>Embryophyta</taxon>
        <taxon>Tracheophyta</taxon>
        <taxon>Spermatophyta</taxon>
        <taxon>Magnoliopsida</taxon>
        <taxon>eudicotyledons</taxon>
        <taxon>Gunneridae</taxon>
        <taxon>Pentapetalae</taxon>
        <taxon>rosids</taxon>
        <taxon>malvids</taxon>
        <taxon>Malvales</taxon>
        <taxon>Malvaceae</taxon>
        <taxon>Malvoideae</taxon>
        <taxon>Gossypium</taxon>
    </lineage>
</organism>
<keyword evidence="2" id="KW-1185">Reference proteome</keyword>
<dbReference type="Proteomes" id="UP000323506">
    <property type="component" value="Chromosome A06"/>
</dbReference>
<name>A0A5D2G841_GOSDA</name>
<proteinExistence type="predicted"/>
<evidence type="ECO:0000313" key="2">
    <source>
        <dbReference type="Proteomes" id="UP000323506"/>
    </source>
</evidence>
<evidence type="ECO:0000313" key="1">
    <source>
        <dbReference type="EMBL" id="TYH13860.1"/>
    </source>
</evidence>
<dbReference type="AlphaFoldDB" id="A0A5D2G841"/>
<protein>
    <submittedName>
        <fullName evidence="1">Uncharacterized protein</fullName>
    </submittedName>
</protein>
<sequence length="44" mass="5202">MLRPRSSGYGSVRRIEEEDMRGVWWPSVERAARARGERRLKAWG</sequence>